<dbReference type="InterPro" id="IPR011010">
    <property type="entry name" value="DNA_brk_join_enz"/>
</dbReference>
<dbReference type="GO" id="GO:0007059">
    <property type="term" value="P:chromosome segregation"/>
    <property type="evidence" value="ECO:0007669"/>
    <property type="project" value="UniProtKB-KW"/>
</dbReference>
<protein>
    <submittedName>
        <fullName evidence="8">Tyrosine-type recombinase/integrase</fullName>
    </submittedName>
</protein>
<evidence type="ECO:0000259" key="6">
    <source>
        <dbReference type="PROSITE" id="PS51898"/>
    </source>
</evidence>
<evidence type="ECO:0000256" key="1">
    <source>
        <dbReference type="ARBA" id="ARBA00022829"/>
    </source>
</evidence>
<sequence length="336" mass="38779">MKPTDFAKNLTTFFTRYLPGVKNLSTNTLLSYRDTFRLLLVYCKDVLKIPPEKLSFKKPDDHLVMSFLEWLENGRNSSIATRNQRLVAIHAFFRYVQVQEPGQLHLCQRVLQIPGKKPQRRIVQHLTPEQTKDLLAAPGSHTQSGRRDMTLLSVLYDTAARVQELCDLRVRDIRLEQPAIITLTGKGRKTRHVPILGNTVTLLHSYMQENNLLHDGKLDSPLFINQHHTKLTRGGISHILQKHAKTIIPRHPGMYEKLTPHVLRHSKAMHLYQSGVNLIYIRDILGHVDISTTDMYARADMESKRKARENAYPDITPEVLPDWDHNENLLRFLNSL</sequence>
<evidence type="ECO:0000313" key="9">
    <source>
        <dbReference type="Proteomes" id="UP000481739"/>
    </source>
</evidence>
<dbReference type="PANTHER" id="PTHR30349">
    <property type="entry name" value="PHAGE INTEGRASE-RELATED"/>
    <property type="match status" value="1"/>
</dbReference>
<evidence type="ECO:0000313" key="8">
    <source>
        <dbReference type="EMBL" id="MQL49690.1"/>
    </source>
</evidence>
<dbReference type="Proteomes" id="UP000481739">
    <property type="component" value="Unassembled WGS sequence"/>
</dbReference>
<reference evidence="8 9" key="1">
    <citation type="journal article" date="2019" name="Nature">
        <title>A new antibiotic selectively kills Gram-negative pathogens.</title>
        <authorList>
            <person name="Imai Y."/>
            <person name="Meyer K.J."/>
            <person name="Iinishi A."/>
            <person name="Favre-Godal Q."/>
            <person name="Green R."/>
            <person name="Manuse S."/>
            <person name="Caboni M."/>
            <person name="Mori M."/>
            <person name="Niles S."/>
            <person name="Ghiglieri M."/>
            <person name="Honrao C."/>
            <person name="Ma X."/>
            <person name="Guo J.J."/>
            <person name="Makriyannis A."/>
            <person name="Linares-Otoya L."/>
            <person name="Boehringer N."/>
            <person name="Wuisan Z.G."/>
            <person name="Kaur H."/>
            <person name="Wu R."/>
            <person name="Mateus A."/>
            <person name="Typas A."/>
            <person name="Savitski M.M."/>
            <person name="Espinoza J.L."/>
            <person name="O'Rourke A."/>
            <person name="Nelson K.E."/>
            <person name="Hiller S."/>
            <person name="Noinaj N."/>
            <person name="Schaeberle T.F."/>
            <person name="D'Onofrio A."/>
            <person name="Lewis K."/>
        </authorList>
    </citation>
    <scope>NUCLEOTIDE SEQUENCE [LARGE SCALE GENOMIC DNA]</scope>
    <source>
        <strain evidence="8 9">HGB 1456</strain>
    </source>
</reference>
<keyword evidence="4" id="KW-0233">DNA recombination</keyword>
<dbReference type="SUPFAM" id="SSF56349">
    <property type="entry name" value="DNA breaking-rejoining enzymes"/>
    <property type="match status" value="1"/>
</dbReference>
<evidence type="ECO:0000256" key="3">
    <source>
        <dbReference type="ARBA" id="ARBA00023125"/>
    </source>
</evidence>
<accession>A0A7C9GR58</accession>
<dbReference type="CDD" id="cd01182">
    <property type="entry name" value="INT_RitC_C_like"/>
    <property type="match status" value="1"/>
</dbReference>
<dbReference type="GO" id="GO:0015074">
    <property type="term" value="P:DNA integration"/>
    <property type="evidence" value="ECO:0007669"/>
    <property type="project" value="UniProtKB-KW"/>
</dbReference>
<dbReference type="Gene3D" id="1.10.443.10">
    <property type="entry name" value="Intergrase catalytic core"/>
    <property type="match status" value="1"/>
</dbReference>
<dbReference type="InterPro" id="IPR002104">
    <property type="entry name" value="Integrase_catalytic"/>
</dbReference>
<gene>
    <name evidence="8" type="ORF">GEA64_17770</name>
</gene>
<organism evidence="8 9">
    <name type="scientific">Photorhabdus khanii</name>
    <dbReference type="NCBI Taxonomy" id="1004150"/>
    <lineage>
        <taxon>Bacteria</taxon>
        <taxon>Pseudomonadati</taxon>
        <taxon>Pseudomonadota</taxon>
        <taxon>Gammaproteobacteria</taxon>
        <taxon>Enterobacterales</taxon>
        <taxon>Morganellaceae</taxon>
        <taxon>Photorhabdus</taxon>
    </lineage>
</organism>
<dbReference type="InterPro" id="IPR010998">
    <property type="entry name" value="Integrase_recombinase_N"/>
</dbReference>
<dbReference type="PROSITE" id="PS51900">
    <property type="entry name" value="CB"/>
    <property type="match status" value="1"/>
</dbReference>
<dbReference type="GO" id="GO:0006310">
    <property type="term" value="P:DNA recombination"/>
    <property type="evidence" value="ECO:0007669"/>
    <property type="project" value="UniProtKB-KW"/>
</dbReference>
<feature type="domain" description="Tyr recombinase" evidence="6">
    <location>
        <begin position="121"/>
        <end position="309"/>
    </location>
</feature>
<name>A0A7C9GR58_9GAMM</name>
<keyword evidence="3 5" id="KW-0238">DNA-binding</keyword>
<dbReference type="GO" id="GO:0003677">
    <property type="term" value="F:DNA binding"/>
    <property type="evidence" value="ECO:0007669"/>
    <property type="project" value="UniProtKB-UniRule"/>
</dbReference>
<comment type="caution">
    <text evidence="8">The sequence shown here is derived from an EMBL/GenBank/DDBJ whole genome shotgun (WGS) entry which is preliminary data.</text>
</comment>
<evidence type="ECO:0000256" key="4">
    <source>
        <dbReference type="ARBA" id="ARBA00023172"/>
    </source>
</evidence>
<evidence type="ECO:0000259" key="7">
    <source>
        <dbReference type="PROSITE" id="PS51900"/>
    </source>
</evidence>
<dbReference type="Pfam" id="PF02899">
    <property type="entry name" value="Phage_int_SAM_1"/>
    <property type="match status" value="1"/>
</dbReference>
<dbReference type="InterPro" id="IPR004107">
    <property type="entry name" value="Integrase_SAM-like_N"/>
</dbReference>
<keyword evidence="2" id="KW-0229">DNA integration</keyword>
<dbReference type="InterPro" id="IPR044068">
    <property type="entry name" value="CB"/>
</dbReference>
<evidence type="ECO:0000256" key="2">
    <source>
        <dbReference type="ARBA" id="ARBA00022908"/>
    </source>
</evidence>
<dbReference type="PROSITE" id="PS51898">
    <property type="entry name" value="TYR_RECOMBINASE"/>
    <property type="match status" value="1"/>
</dbReference>
<dbReference type="PANTHER" id="PTHR30349:SF81">
    <property type="entry name" value="TYROSINE RECOMBINASE XERC"/>
    <property type="match status" value="1"/>
</dbReference>
<dbReference type="InterPro" id="IPR013762">
    <property type="entry name" value="Integrase-like_cat_sf"/>
</dbReference>
<dbReference type="Pfam" id="PF00589">
    <property type="entry name" value="Phage_integrase"/>
    <property type="match status" value="1"/>
</dbReference>
<feature type="domain" description="Core-binding (CB)" evidence="7">
    <location>
        <begin position="4"/>
        <end position="97"/>
    </location>
</feature>
<dbReference type="AlphaFoldDB" id="A0A7C9GR58"/>
<proteinExistence type="predicted"/>
<evidence type="ECO:0000256" key="5">
    <source>
        <dbReference type="PROSITE-ProRule" id="PRU01248"/>
    </source>
</evidence>
<keyword evidence="1" id="KW-0159">Chromosome partition</keyword>
<dbReference type="InterPro" id="IPR050090">
    <property type="entry name" value="Tyrosine_recombinase_XerCD"/>
</dbReference>
<dbReference type="Gene3D" id="1.10.150.130">
    <property type="match status" value="1"/>
</dbReference>
<dbReference type="EMBL" id="WHZZ01000008">
    <property type="protein sequence ID" value="MQL49690.1"/>
    <property type="molecule type" value="Genomic_DNA"/>
</dbReference>